<dbReference type="AlphaFoldDB" id="A0A915KNA1"/>
<organism evidence="1 2">
    <name type="scientific">Romanomermis culicivorax</name>
    <name type="common">Nematode worm</name>
    <dbReference type="NCBI Taxonomy" id="13658"/>
    <lineage>
        <taxon>Eukaryota</taxon>
        <taxon>Metazoa</taxon>
        <taxon>Ecdysozoa</taxon>
        <taxon>Nematoda</taxon>
        <taxon>Enoplea</taxon>
        <taxon>Dorylaimia</taxon>
        <taxon>Mermithida</taxon>
        <taxon>Mermithoidea</taxon>
        <taxon>Mermithidae</taxon>
        <taxon>Romanomermis</taxon>
    </lineage>
</organism>
<accession>A0A915KNA1</accession>
<evidence type="ECO:0000313" key="1">
    <source>
        <dbReference type="Proteomes" id="UP000887565"/>
    </source>
</evidence>
<dbReference type="WBParaSite" id="nRc.2.0.1.t40266-RA">
    <property type="protein sequence ID" value="nRc.2.0.1.t40266-RA"/>
    <property type="gene ID" value="nRc.2.0.1.g40266"/>
</dbReference>
<protein>
    <submittedName>
        <fullName evidence="2">Uncharacterized protein</fullName>
    </submittedName>
</protein>
<dbReference type="Proteomes" id="UP000887565">
    <property type="component" value="Unplaced"/>
</dbReference>
<keyword evidence="1" id="KW-1185">Reference proteome</keyword>
<sequence>MQANTIATVIRATKKLNLKISSQHTRFWRFPPSKPVSPNNSFKFPSSIPSMPSGISQFMLNSSMSSIGPIPLFDTTPF</sequence>
<reference evidence="2" key="1">
    <citation type="submission" date="2022-11" db="UniProtKB">
        <authorList>
            <consortium name="WormBaseParasite"/>
        </authorList>
    </citation>
    <scope>IDENTIFICATION</scope>
</reference>
<proteinExistence type="predicted"/>
<evidence type="ECO:0000313" key="2">
    <source>
        <dbReference type="WBParaSite" id="nRc.2.0.1.t40266-RA"/>
    </source>
</evidence>
<name>A0A915KNA1_ROMCU</name>